<keyword evidence="2" id="KW-1185">Reference proteome</keyword>
<dbReference type="Proteomes" id="UP001476950">
    <property type="component" value="Unassembled WGS sequence"/>
</dbReference>
<accession>A0ABV0KWM5</accession>
<evidence type="ECO:0000313" key="2">
    <source>
        <dbReference type="Proteomes" id="UP001476950"/>
    </source>
</evidence>
<evidence type="ECO:0000313" key="1">
    <source>
        <dbReference type="EMBL" id="MEP1062654.1"/>
    </source>
</evidence>
<dbReference type="EMBL" id="JAMPLM010000078">
    <property type="protein sequence ID" value="MEP1062654.1"/>
    <property type="molecule type" value="Genomic_DNA"/>
</dbReference>
<comment type="caution">
    <text evidence="1">The sequence shown here is derived from an EMBL/GenBank/DDBJ whole genome shotgun (WGS) entry which is preliminary data.</text>
</comment>
<dbReference type="RefSeq" id="WP_348250660.1">
    <property type="nucleotide sequence ID" value="NZ_JAMPLM010000078.1"/>
</dbReference>
<sequence>MADDIQLWHLRLRAVQQNEGNPRIALSNVGRFWVSKLKQSIDQEKLIQLIRMGCAHDDSTFLQIAAEGEKPEIEVLLAV</sequence>
<reference evidence="1 2" key="1">
    <citation type="submission" date="2022-04" db="EMBL/GenBank/DDBJ databases">
        <title>Positive selection, recombination, and allopatry shape intraspecific diversity of widespread and dominant cyanobacteria.</title>
        <authorList>
            <person name="Wei J."/>
            <person name="Shu W."/>
            <person name="Hu C."/>
        </authorList>
    </citation>
    <scope>NUCLEOTIDE SEQUENCE [LARGE SCALE GENOMIC DNA]</scope>
    <source>
        <strain evidence="1 2">AS-A4</strain>
    </source>
</reference>
<name>A0ABV0KWM5_9CYAN</name>
<proteinExistence type="predicted"/>
<gene>
    <name evidence="1" type="ORF">NDI38_30230</name>
</gene>
<protein>
    <submittedName>
        <fullName evidence="1">Uncharacterized protein</fullName>
    </submittedName>
</protein>
<organism evidence="1 2">
    <name type="scientific">Stenomitos frigidus AS-A4</name>
    <dbReference type="NCBI Taxonomy" id="2933935"/>
    <lineage>
        <taxon>Bacteria</taxon>
        <taxon>Bacillati</taxon>
        <taxon>Cyanobacteriota</taxon>
        <taxon>Cyanophyceae</taxon>
        <taxon>Leptolyngbyales</taxon>
        <taxon>Leptolyngbyaceae</taxon>
        <taxon>Stenomitos</taxon>
    </lineage>
</organism>